<dbReference type="PANTHER" id="PTHR36710">
    <property type="entry name" value="PECTINESTERASE INHIBITOR-LIKE"/>
    <property type="match status" value="1"/>
</dbReference>
<reference evidence="6" key="3">
    <citation type="submission" date="2020-04" db="EMBL/GenBank/DDBJ databases">
        <authorList>
            <person name="Grover C.E."/>
            <person name="Arick M.A. II"/>
            <person name="Thrash A."/>
            <person name="Conover J.L."/>
            <person name="Sanders W.S."/>
            <person name="Peterson D.G."/>
            <person name="Scheffler J.A."/>
            <person name="Scheffler B.E."/>
            <person name="Wendel J.F."/>
        </authorList>
    </citation>
    <scope>NUCLEOTIDE SEQUENCE</scope>
    <source>
        <strain evidence="6">8</strain>
        <tissue evidence="6">Leaf</tissue>
    </source>
</reference>
<dbReference type="FunFam" id="1.20.140.40:FF:000009">
    <property type="entry name" value="Invertase/pectin methylesterase inhibitor family protein"/>
    <property type="match status" value="1"/>
</dbReference>
<dbReference type="SUPFAM" id="SSF101148">
    <property type="entry name" value="Plant invertase/pectin methylesterase inhibitor"/>
    <property type="match status" value="1"/>
</dbReference>
<dbReference type="eggNOG" id="ENOG502S67R">
    <property type="taxonomic scope" value="Eukaryota"/>
</dbReference>
<comment type="similarity">
    <text evidence="3">Belongs to the PMEI family.</text>
</comment>
<dbReference type="InterPro" id="IPR052421">
    <property type="entry name" value="PCW_Enzyme_Inhibitor"/>
</dbReference>
<dbReference type="GO" id="GO:0004857">
    <property type="term" value="F:enzyme inhibitor activity"/>
    <property type="evidence" value="ECO:0007669"/>
    <property type="project" value="InterPro"/>
</dbReference>
<reference evidence="6 8" key="2">
    <citation type="journal article" date="2019" name="Genome Biol. Evol.">
        <title>Insights into the evolution of the New World diploid cottons (Gossypium, subgenus Houzingenia) based on genome sequencing.</title>
        <authorList>
            <person name="Grover C.E."/>
            <person name="Arick M.A. 2nd"/>
            <person name="Thrash A."/>
            <person name="Conover J.L."/>
            <person name="Sanders W.S."/>
            <person name="Peterson D.G."/>
            <person name="Frelichowski J.E."/>
            <person name="Scheffler J.A."/>
            <person name="Scheffler B.E."/>
            <person name="Wendel J.F."/>
        </authorList>
    </citation>
    <scope>NUCLEOTIDE SEQUENCE [LARGE SCALE GENOMIC DNA]</scope>
    <source>
        <strain evidence="6">8</strain>
        <tissue evidence="6">Leaf</tissue>
    </source>
</reference>
<sequence length="174" mass="18666">MTKIISLFILEAVFCFTFFTVSYSDINLIQTTCKKTPFYDLCVLTLKSDPRSSTADVSGLARIVADSVKAKAIATLNQISALLKSVKDPTLEKALEGCIVSYNTIIQADIPVAIDAIEKNNPKFAVQSATDAGNEAQACENSFAEKPSNSPIFSGNKAVHDLSVVLQSIASLLL</sequence>
<dbReference type="PANTHER" id="PTHR36710:SF13">
    <property type="entry name" value="PUTATIVE-RELATED"/>
    <property type="match status" value="1"/>
</dbReference>
<feature type="domain" description="Pectinesterase inhibitor" evidence="4">
    <location>
        <begin position="24"/>
        <end position="169"/>
    </location>
</feature>
<dbReference type="SMART" id="SM00856">
    <property type="entry name" value="PMEI"/>
    <property type="match status" value="1"/>
</dbReference>
<dbReference type="EMBL" id="JABEZZ010000011">
    <property type="protein sequence ID" value="MBA0600172.1"/>
    <property type="molecule type" value="Genomic_DNA"/>
</dbReference>
<dbReference type="Proteomes" id="UP000032304">
    <property type="component" value="Chromosome 11"/>
</dbReference>
<accession>A0A0D2UVP1</accession>
<dbReference type="Gramene" id="KJB72879">
    <property type="protein sequence ID" value="KJB72879"/>
    <property type="gene ID" value="B456_011G202100"/>
</dbReference>
<keyword evidence="1" id="KW-0732">Signal</keyword>
<dbReference type="OMA" id="KMMKTMM"/>
<protein>
    <recommendedName>
        <fullName evidence="4">Pectinesterase inhibitor domain-containing protein</fullName>
    </recommendedName>
</protein>
<dbReference type="STRING" id="29730.A0A0D2UVP1"/>
<evidence type="ECO:0000313" key="7">
    <source>
        <dbReference type="Proteomes" id="UP000032304"/>
    </source>
</evidence>
<reference evidence="5 7" key="1">
    <citation type="journal article" date="2012" name="Nature">
        <title>Repeated polyploidization of Gossypium genomes and the evolution of spinnable cotton fibres.</title>
        <authorList>
            <person name="Paterson A.H."/>
            <person name="Wendel J.F."/>
            <person name="Gundlach H."/>
            <person name="Guo H."/>
            <person name="Jenkins J."/>
            <person name="Jin D."/>
            <person name="Llewellyn D."/>
            <person name="Showmaker K.C."/>
            <person name="Shu S."/>
            <person name="Udall J."/>
            <person name="Yoo M.J."/>
            <person name="Byers R."/>
            <person name="Chen W."/>
            <person name="Doron-Faigenboim A."/>
            <person name="Duke M.V."/>
            <person name="Gong L."/>
            <person name="Grimwood J."/>
            <person name="Grover C."/>
            <person name="Grupp K."/>
            <person name="Hu G."/>
            <person name="Lee T.H."/>
            <person name="Li J."/>
            <person name="Lin L."/>
            <person name="Liu T."/>
            <person name="Marler B.S."/>
            <person name="Page J.T."/>
            <person name="Roberts A.W."/>
            <person name="Romanel E."/>
            <person name="Sanders W.S."/>
            <person name="Szadkowski E."/>
            <person name="Tan X."/>
            <person name="Tang H."/>
            <person name="Xu C."/>
            <person name="Wang J."/>
            <person name="Wang Z."/>
            <person name="Zhang D."/>
            <person name="Zhang L."/>
            <person name="Ashrafi H."/>
            <person name="Bedon F."/>
            <person name="Bowers J.E."/>
            <person name="Brubaker C.L."/>
            <person name="Chee P.W."/>
            <person name="Das S."/>
            <person name="Gingle A.R."/>
            <person name="Haigler C.H."/>
            <person name="Harker D."/>
            <person name="Hoffmann L.V."/>
            <person name="Hovav R."/>
            <person name="Jones D.C."/>
            <person name="Lemke C."/>
            <person name="Mansoor S."/>
            <person name="ur Rahman M."/>
            <person name="Rainville L.N."/>
            <person name="Rambani A."/>
            <person name="Reddy U.K."/>
            <person name="Rong J.K."/>
            <person name="Saranga Y."/>
            <person name="Scheffler B.E."/>
            <person name="Scheffler J.A."/>
            <person name="Stelly D.M."/>
            <person name="Triplett B.A."/>
            <person name="Van Deynze A."/>
            <person name="Vaslin M.F."/>
            <person name="Waghmare V.N."/>
            <person name="Walford S.A."/>
            <person name="Wright R.J."/>
            <person name="Zaki E.A."/>
            <person name="Zhang T."/>
            <person name="Dennis E.S."/>
            <person name="Mayer K.F."/>
            <person name="Peterson D.G."/>
            <person name="Rokhsar D.S."/>
            <person name="Wang X."/>
            <person name="Schmutz J."/>
        </authorList>
    </citation>
    <scope>NUCLEOTIDE SEQUENCE [LARGE SCALE GENOMIC DNA]</scope>
</reference>
<evidence type="ECO:0000256" key="3">
    <source>
        <dbReference type="ARBA" id="ARBA00038471"/>
    </source>
</evidence>
<dbReference type="InterPro" id="IPR034087">
    <property type="entry name" value="C/VIF1"/>
</dbReference>
<evidence type="ECO:0000313" key="8">
    <source>
        <dbReference type="Proteomes" id="UP000593578"/>
    </source>
</evidence>
<evidence type="ECO:0000313" key="5">
    <source>
        <dbReference type="EMBL" id="KJB72879.1"/>
    </source>
</evidence>
<dbReference type="InterPro" id="IPR006501">
    <property type="entry name" value="Pectinesterase_inhib_dom"/>
</dbReference>
<dbReference type="Gene3D" id="1.20.140.40">
    <property type="entry name" value="Invertase/pectin methylesterase inhibitor family protein"/>
    <property type="match status" value="1"/>
</dbReference>
<name>A0A0D2UVP1_GOSRA</name>
<proteinExistence type="inferred from homology"/>
<dbReference type="SMR" id="A0A0D2UVP1"/>
<evidence type="ECO:0000313" key="6">
    <source>
        <dbReference type="EMBL" id="MBA0600172.1"/>
    </source>
</evidence>
<keyword evidence="7" id="KW-1185">Reference proteome</keyword>
<keyword evidence="2" id="KW-1015">Disulfide bond</keyword>
<dbReference type="EMBL" id="CM001750">
    <property type="protein sequence ID" value="KJB72879.1"/>
    <property type="molecule type" value="Genomic_DNA"/>
</dbReference>
<dbReference type="Pfam" id="PF04043">
    <property type="entry name" value="PMEI"/>
    <property type="match status" value="1"/>
</dbReference>
<gene>
    <name evidence="5" type="ORF">B456_011G202100</name>
    <name evidence="6" type="ORF">Gorai_006370</name>
</gene>
<dbReference type="CDD" id="cd15796">
    <property type="entry name" value="CIF_like"/>
    <property type="match status" value="1"/>
</dbReference>
<organism evidence="5 7">
    <name type="scientific">Gossypium raimondii</name>
    <name type="common">Peruvian cotton</name>
    <name type="synonym">Gossypium klotzschianum subsp. raimondii</name>
    <dbReference type="NCBI Taxonomy" id="29730"/>
    <lineage>
        <taxon>Eukaryota</taxon>
        <taxon>Viridiplantae</taxon>
        <taxon>Streptophyta</taxon>
        <taxon>Embryophyta</taxon>
        <taxon>Tracheophyta</taxon>
        <taxon>Spermatophyta</taxon>
        <taxon>Magnoliopsida</taxon>
        <taxon>eudicotyledons</taxon>
        <taxon>Gunneridae</taxon>
        <taxon>Pentapetalae</taxon>
        <taxon>rosids</taxon>
        <taxon>malvids</taxon>
        <taxon>Malvales</taxon>
        <taxon>Malvaceae</taxon>
        <taxon>Malvoideae</taxon>
        <taxon>Gossypium</taxon>
    </lineage>
</organism>
<evidence type="ECO:0000259" key="4">
    <source>
        <dbReference type="SMART" id="SM00856"/>
    </source>
</evidence>
<dbReference type="OrthoDB" id="1918674at2759"/>
<dbReference type="KEGG" id="gra:105775900"/>
<evidence type="ECO:0000256" key="1">
    <source>
        <dbReference type="ARBA" id="ARBA00022729"/>
    </source>
</evidence>
<dbReference type="InterPro" id="IPR035513">
    <property type="entry name" value="Invertase/methylesterase_inhib"/>
</dbReference>
<dbReference type="NCBIfam" id="TIGR01614">
    <property type="entry name" value="PME_inhib"/>
    <property type="match status" value="1"/>
</dbReference>
<dbReference type="AlphaFoldDB" id="A0A0D2UVP1"/>
<dbReference type="Proteomes" id="UP000593578">
    <property type="component" value="Unassembled WGS sequence"/>
</dbReference>
<evidence type="ECO:0000256" key="2">
    <source>
        <dbReference type="ARBA" id="ARBA00023157"/>
    </source>
</evidence>